<accession>A0A2U1KNM7</accession>
<comment type="caution">
    <text evidence="1">The sequence shown here is derived from an EMBL/GenBank/DDBJ whole genome shotgun (WGS) entry which is preliminary data.</text>
</comment>
<keyword evidence="2" id="KW-1185">Reference proteome</keyword>
<dbReference type="EMBL" id="PKPP01015823">
    <property type="protein sequence ID" value="PWA38263.1"/>
    <property type="molecule type" value="Genomic_DNA"/>
</dbReference>
<dbReference type="AlphaFoldDB" id="A0A2U1KNM7"/>
<name>A0A2U1KNM7_ARTAN</name>
<dbReference type="Proteomes" id="UP000245207">
    <property type="component" value="Unassembled WGS sequence"/>
</dbReference>
<dbReference type="PANTHER" id="PTHR45786">
    <property type="entry name" value="DNA BINDING PROTEIN-LIKE"/>
    <property type="match status" value="1"/>
</dbReference>
<evidence type="ECO:0000313" key="1">
    <source>
        <dbReference type="EMBL" id="PWA38263.1"/>
    </source>
</evidence>
<dbReference type="OrthoDB" id="1928976at2759"/>
<organism evidence="1 2">
    <name type="scientific">Artemisia annua</name>
    <name type="common">Sweet wormwood</name>
    <dbReference type="NCBI Taxonomy" id="35608"/>
    <lineage>
        <taxon>Eukaryota</taxon>
        <taxon>Viridiplantae</taxon>
        <taxon>Streptophyta</taxon>
        <taxon>Embryophyta</taxon>
        <taxon>Tracheophyta</taxon>
        <taxon>Spermatophyta</taxon>
        <taxon>Magnoliopsida</taxon>
        <taxon>eudicotyledons</taxon>
        <taxon>Gunneridae</taxon>
        <taxon>Pentapetalae</taxon>
        <taxon>asterids</taxon>
        <taxon>campanulids</taxon>
        <taxon>Asterales</taxon>
        <taxon>Asteraceae</taxon>
        <taxon>Asteroideae</taxon>
        <taxon>Anthemideae</taxon>
        <taxon>Artemisiinae</taxon>
        <taxon>Artemisia</taxon>
    </lineage>
</organism>
<reference evidence="1 2" key="1">
    <citation type="journal article" date="2018" name="Mol. Plant">
        <title>The genome of Artemisia annua provides insight into the evolution of Asteraceae family and artemisinin biosynthesis.</title>
        <authorList>
            <person name="Shen Q."/>
            <person name="Zhang L."/>
            <person name="Liao Z."/>
            <person name="Wang S."/>
            <person name="Yan T."/>
            <person name="Shi P."/>
            <person name="Liu M."/>
            <person name="Fu X."/>
            <person name="Pan Q."/>
            <person name="Wang Y."/>
            <person name="Lv Z."/>
            <person name="Lu X."/>
            <person name="Zhang F."/>
            <person name="Jiang W."/>
            <person name="Ma Y."/>
            <person name="Chen M."/>
            <person name="Hao X."/>
            <person name="Li L."/>
            <person name="Tang Y."/>
            <person name="Lv G."/>
            <person name="Zhou Y."/>
            <person name="Sun X."/>
            <person name="Brodelius P.E."/>
            <person name="Rose J.K.C."/>
            <person name="Tang K."/>
        </authorList>
    </citation>
    <scope>NUCLEOTIDE SEQUENCE [LARGE SCALE GENOMIC DNA]</scope>
    <source>
        <strain evidence="2">cv. Huhao1</strain>
        <tissue evidence="1">Leaf</tissue>
    </source>
</reference>
<protein>
    <recommendedName>
        <fullName evidence="3">Helitron helicase-like domain-containing protein</fullName>
    </recommendedName>
</protein>
<dbReference type="STRING" id="35608.A0A2U1KNM7"/>
<gene>
    <name evidence="1" type="ORF">CTI12_AA582900</name>
</gene>
<dbReference type="PANTHER" id="PTHR45786:SF74">
    <property type="entry name" value="ATP-DEPENDENT DNA HELICASE"/>
    <property type="match status" value="1"/>
</dbReference>
<sequence length="204" mass="23342">MLQPEIPDPAVVTNVAGSSSYRGLPPTYIDISDADWRCHWCGAAFWFGEWLKSSRGSRIRYGRCCGEGKVRLQQERDLPDSIKQLFKDKHLMENIRAYNQMFSMTSFGAQINNTINNERGLYVFKVSGEIRHQIGALCPPDNERPKFLQLYIYDTRNEVANRLYHFGGATSGSLKPEVVEHLIQILDTHNELVALFRTARDICN</sequence>
<proteinExistence type="predicted"/>
<evidence type="ECO:0008006" key="3">
    <source>
        <dbReference type="Google" id="ProtNLM"/>
    </source>
</evidence>
<evidence type="ECO:0000313" key="2">
    <source>
        <dbReference type="Proteomes" id="UP000245207"/>
    </source>
</evidence>